<proteinExistence type="predicted"/>
<dbReference type="Proteomes" id="UP000324536">
    <property type="component" value="Chromosome"/>
</dbReference>
<evidence type="ECO:0000256" key="1">
    <source>
        <dbReference type="SAM" id="MobiDB-lite"/>
    </source>
</evidence>
<feature type="region of interest" description="Disordered" evidence="1">
    <location>
        <begin position="195"/>
        <end position="254"/>
    </location>
</feature>
<feature type="compositionally biased region" description="Low complexity" evidence="1">
    <location>
        <begin position="143"/>
        <end position="152"/>
    </location>
</feature>
<name>A0A5C1YL89_9PROT</name>
<feature type="transmembrane region" description="Helical" evidence="2">
    <location>
        <begin position="371"/>
        <end position="392"/>
    </location>
</feature>
<evidence type="ECO:0000259" key="3">
    <source>
        <dbReference type="Pfam" id="PF13717"/>
    </source>
</evidence>
<dbReference type="NCBIfam" id="TIGR02098">
    <property type="entry name" value="MJ0042_CXXC"/>
    <property type="match status" value="1"/>
</dbReference>
<dbReference type="OrthoDB" id="7159357at2"/>
<feature type="domain" description="Zinc finger/thioredoxin putative" evidence="3">
    <location>
        <begin position="1"/>
        <end position="35"/>
    </location>
</feature>
<dbReference type="RefSeq" id="WP_149277786.1">
    <property type="nucleotide sequence ID" value="NZ_CP043506.1"/>
</dbReference>
<dbReference type="InterPro" id="IPR011723">
    <property type="entry name" value="Znf/thioredoxin_put"/>
</dbReference>
<protein>
    <recommendedName>
        <fullName evidence="3">Zinc finger/thioredoxin putative domain-containing protein</fullName>
    </recommendedName>
</protein>
<dbReference type="AlphaFoldDB" id="A0A5C1YL89"/>
<sequence>MKIVCPSCFAAYQVPEELLARRQTLKCSACGQTWRLSQPEQDTGAAVAAPEDVAAHHPAHEHEVEAPVAAAPVVDPIAADQPPESTADVPAEAQLVAESVAAQAEAPAHVEDTSEPVPPPSEPPLEVAEADVQAPPEAPPAAPEGATESPDAEPAPIPPPQDHVDEGASLPAAHEADTVPAEPQAEADVVLPESHVAADEGPSSERHVADTQPHAESEGLPHDEAPESPQAAELSVPDSVEQPPVDQTHTENVPEAVPVVVEEAAVPAEHGAPAVVPVAEGVPVATGQAVAVQAETALAVAPPVASGTDVAVSAGGAGGRTLAPSYRIPPAPIAALGADAPSLEAQRAIGAGVPVYRSSGGGLRAILLAPAFWRVAWCASIIVCLGVVYLVWGHWTAVVHAWPAAARLHIPG</sequence>
<evidence type="ECO:0000256" key="2">
    <source>
        <dbReference type="SAM" id="Phobius"/>
    </source>
</evidence>
<feature type="region of interest" description="Disordered" evidence="1">
    <location>
        <begin position="101"/>
        <end position="167"/>
    </location>
</feature>
<keyword evidence="2" id="KW-1133">Transmembrane helix</keyword>
<accession>A0A5C1YL89</accession>
<evidence type="ECO:0000313" key="5">
    <source>
        <dbReference type="Proteomes" id="UP000324536"/>
    </source>
</evidence>
<feature type="compositionally biased region" description="Low complexity" evidence="1">
    <location>
        <begin position="124"/>
        <end position="135"/>
    </location>
</feature>
<dbReference type="EMBL" id="CP043506">
    <property type="protein sequence ID" value="QEO16338.1"/>
    <property type="molecule type" value="Genomic_DNA"/>
</dbReference>
<reference evidence="4 5" key="1">
    <citation type="submission" date="2019-09" db="EMBL/GenBank/DDBJ databases">
        <title>Genome sequencing of strain KACC 21233.</title>
        <authorList>
            <person name="Heo J."/>
            <person name="Kim S.-J."/>
            <person name="Kim J.-S."/>
            <person name="Hong S.-B."/>
            <person name="Kwon S.-W."/>
        </authorList>
    </citation>
    <scope>NUCLEOTIDE SEQUENCE [LARGE SCALE GENOMIC DNA]</scope>
    <source>
        <strain evidence="4 5">KACC 21233</strain>
    </source>
</reference>
<evidence type="ECO:0000313" key="4">
    <source>
        <dbReference type="EMBL" id="QEO16338.1"/>
    </source>
</evidence>
<keyword evidence="2" id="KW-0472">Membrane</keyword>
<dbReference type="Pfam" id="PF13717">
    <property type="entry name" value="Zn_ribbon_4"/>
    <property type="match status" value="1"/>
</dbReference>
<keyword evidence="2" id="KW-0812">Transmembrane</keyword>
<gene>
    <name evidence="4" type="ORF">FLP30_00060</name>
</gene>
<dbReference type="KEGG" id="acek:FLP30_00060"/>
<keyword evidence="5" id="KW-1185">Reference proteome</keyword>
<feature type="compositionally biased region" description="Basic and acidic residues" evidence="1">
    <location>
        <begin position="203"/>
        <end position="225"/>
    </location>
</feature>
<organism evidence="4 5">
    <name type="scientific">Acetobacter vaccinii</name>
    <dbReference type="NCBI Taxonomy" id="2592655"/>
    <lineage>
        <taxon>Bacteria</taxon>
        <taxon>Pseudomonadati</taxon>
        <taxon>Pseudomonadota</taxon>
        <taxon>Alphaproteobacteria</taxon>
        <taxon>Acetobacterales</taxon>
        <taxon>Acetobacteraceae</taxon>
        <taxon>Acetobacter</taxon>
    </lineage>
</organism>